<evidence type="ECO:0000313" key="3">
    <source>
        <dbReference type="Proteomes" id="UP000181790"/>
    </source>
</evidence>
<dbReference type="AlphaFoldDB" id="A0A1S2VP42"/>
<dbReference type="HAMAP" id="MF_00775">
    <property type="entry name" value="UPF0311"/>
    <property type="match status" value="1"/>
</dbReference>
<dbReference type="EMBL" id="MORL01000003">
    <property type="protein sequence ID" value="OIN59995.1"/>
    <property type="molecule type" value="Genomic_DNA"/>
</dbReference>
<dbReference type="InterPro" id="IPR020915">
    <property type="entry name" value="UPF0311"/>
</dbReference>
<organism evidence="2 3">
    <name type="scientific">Arsenicibacter rosenii</name>
    <dbReference type="NCBI Taxonomy" id="1750698"/>
    <lineage>
        <taxon>Bacteria</taxon>
        <taxon>Pseudomonadati</taxon>
        <taxon>Bacteroidota</taxon>
        <taxon>Cytophagia</taxon>
        <taxon>Cytophagales</taxon>
        <taxon>Spirosomataceae</taxon>
        <taxon>Arsenicibacter</taxon>
    </lineage>
</organism>
<proteinExistence type="inferred from homology"/>
<evidence type="ECO:0000256" key="1">
    <source>
        <dbReference type="HAMAP-Rule" id="MF_00775"/>
    </source>
</evidence>
<protein>
    <recommendedName>
        <fullName evidence="1">UPF0311 protein BLX24_07750</fullName>
    </recommendedName>
</protein>
<sequence length="170" mass="18651">MLCLSLILALTGTRVTAQPKAPELAFVARFNVTIGQPYIVGETAHGLRRIIPITGGTIEGPQLKGTILPGGADWQIVRKDGVAEVEAHYQFRTDDGVTVYIKNVGLRVATPEVAARIGRGEQVSPSEYYFRTAPKFEAPAGKYAWLNDALYIANAFRNPDNVVIEIWQVR</sequence>
<gene>
    <name evidence="2" type="ORF">BLX24_07750</name>
</gene>
<dbReference type="PANTHER" id="PTHR37315:SF1">
    <property type="entry name" value="UPF0311 PROTEIN BLR7842"/>
    <property type="match status" value="1"/>
</dbReference>
<dbReference type="Pfam" id="PF11578">
    <property type="entry name" value="DUF3237"/>
    <property type="match status" value="1"/>
</dbReference>
<accession>A0A1S2VP42</accession>
<comment type="caution">
    <text evidence="2">The sequence shown here is derived from an EMBL/GenBank/DDBJ whole genome shotgun (WGS) entry which is preliminary data.</text>
</comment>
<reference evidence="2 3" key="1">
    <citation type="submission" date="2016-10" db="EMBL/GenBank/DDBJ databases">
        <title>Arsenicibacter rosenii gen. nov., sp. nov., an efficient arsenic-methylating bacterium isolated from an arsenic-contaminated paddy soil.</title>
        <authorList>
            <person name="Huang K."/>
        </authorList>
    </citation>
    <scope>NUCLEOTIDE SEQUENCE [LARGE SCALE GENOMIC DNA]</scope>
    <source>
        <strain evidence="2 3">SM-1</strain>
    </source>
</reference>
<dbReference type="PANTHER" id="PTHR37315">
    <property type="entry name" value="UPF0311 PROTEIN BLR7842"/>
    <property type="match status" value="1"/>
</dbReference>
<keyword evidence="3" id="KW-1185">Reference proteome</keyword>
<comment type="similarity">
    <text evidence="1">Belongs to the UPF0311 family.</text>
</comment>
<dbReference type="Gene3D" id="2.40.160.20">
    <property type="match status" value="1"/>
</dbReference>
<dbReference type="OrthoDB" id="572332at2"/>
<name>A0A1S2VP42_9BACT</name>
<evidence type="ECO:0000313" key="2">
    <source>
        <dbReference type="EMBL" id="OIN59995.1"/>
    </source>
</evidence>
<dbReference type="Proteomes" id="UP000181790">
    <property type="component" value="Unassembled WGS sequence"/>
</dbReference>